<dbReference type="PRINTS" id="PR01576">
    <property type="entry name" value="PDEFORMYLASE"/>
</dbReference>
<comment type="catalytic activity">
    <reaction evidence="4">
        <text>N-terminal N-formyl-L-methionyl-[peptide] + H2O = N-terminal L-methionyl-[peptide] + formate</text>
        <dbReference type="Rhea" id="RHEA:24420"/>
        <dbReference type="Rhea" id="RHEA-COMP:10639"/>
        <dbReference type="Rhea" id="RHEA-COMP:10640"/>
        <dbReference type="ChEBI" id="CHEBI:15377"/>
        <dbReference type="ChEBI" id="CHEBI:15740"/>
        <dbReference type="ChEBI" id="CHEBI:49298"/>
        <dbReference type="ChEBI" id="CHEBI:64731"/>
        <dbReference type="EC" id="3.5.1.88"/>
    </reaction>
</comment>
<dbReference type="GO" id="GO:0006412">
    <property type="term" value="P:translation"/>
    <property type="evidence" value="ECO:0007669"/>
    <property type="project" value="UniProtKB-UniRule"/>
</dbReference>
<dbReference type="RefSeq" id="WP_158868203.1">
    <property type="nucleotide sequence ID" value="NZ_CP046401.1"/>
</dbReference>
<dbReference type="PANTHER" id="PTHR10458:SF22">
    <property type="entry name" value="PEPTIDE DEFORMYLASE"/>
    <property type="match status" value="1"/>
</dbReference>
<feature type="active site" evidence="4">
    <location>
        <position position="137"/>
    </location>
</feature>
<evidence type="ECO:0000256" key="3">
    <source>
        <dbReference type="ARBA" id="ARBA00022801"/>
    </source>
</evidence>
<dbReference type="EMBL" id="CP046401">
    <property type="protein sequence ID" value="QGY45177.1"/>
    <property type="molecule type" value="Genomic_DNA"/>
</dbReference>
<evidence type="ECO:0000256" key="2">
    <source>
        <dbReference type="ARBA" id="ARBA00022723"/>
    </source>
</evidence>
<dbReference type="PIRSF" id="PIRSF004749">
    <property type="entry name" value="Pep_def"/>
    <property type="match status" value="1"/>
</dbReference>
<name>A0A6I6JY83_9BACT</name>
<sequence length="162" mass="18871">MAVKDILLLGDPKLYEKSVPVEKSELKELLPQFNLMFETVLDFREKYGAGRAISAPQIGLLKRIVCINIDKPIAIINPELKIPGNEMIELWDDCMSFPNLFVKVKRHKKLTLSFYDLNWEKQTWQLEDDMAELIQHEFDHLDGILAVQRAVDNKSFRWKPSD</sequence>
<dbReference type="Proteomes" id="UP000428260">
    <property type="component" value="Chromosome"/>
</dbReference>
<dbReference type="SUPFAM" id="SSF56420">
    <property type="entry name" value="Peptide deformylase"/>
    <property type="match status" value="1"/>
</dbReference>
<keyword evidence="4" id="KW-0408">Iron</keyword>
<dbReference type="KEGG" id="mcos:GM418_16305"/>
<dbReference type="PANTHER" id="PTHR10458">
    <property type="entry name" value="PEPTIDE DEFORMYLASE"/>
    <property type="match status" value="1"/>
</dbReference>
<dbReference type="InterPro" id="IPR023635">
    <property type="entry name" value="Peptide_deformylase"/>
</dbReference>
<comment type="function">
    <text evidence="4">Removes the formyl group from the N-terminal Met of newly synthesized proteins. Requires at least a dipeptide for an efficient rate of reaction. N-terminal L-methionine is a prerequisite for activity but the enzyme has broad specificity at other positions.</text>
</comment>
<gene>
    <name evidence="4" type="primary">def</name>
    <name evidence="5" type="ORF">GM418_16305</name>
</gene>
<dbReference type="EC" id="3.5.1.88" evidence="4"/>
<dbReference type="Pfam" id="PF01327">
    <property type="entry name" value="Pep_deformylase"/>
    <property type="match status" value="1"/>
</dbReference>
<dbReference type="HAMAP" id="MF_00163">
    <property type="entry name" value="Pep_deformylase"/>
    <property type="match status" value="1"/>
</dbReference>
<feature type="binding site" evidence="4">
    <location>
        <position position="140"/>
    </location>
    <ligand>
        <name>Fe cation</name>
        <dbReference type="ChEBI" id="CHEBI:24875"/>
    </ligand>
</feature>
<evidence type="ECO:0000256" key="4">
    <source>
        <dbReference type="HAMAP-Rule" id="MF_00163"/>
    </source>
</evidence>
<evidence type="ECO:0000313" key="5">
    <source>
        <dbReference type="EMBL" id="QGY45177.1"/>
    </source>
</evidence>
<evidence type="ECO:0000256" key="1">
    <source>
        <dbReference type="ARBA" id="ARBA00010759"/>
    </source>
</evidence>
<protein>
    <recommendedName>
        <fullName evidence="4">Peptide deformylase</fullName>
        <shortName evidence="4">PDF</shortName>
        <ecNumber evidence="4">3.5.1.88</ecNumber>
    </recommendedName>
    <alternativeName>
        <fullName evidence="4">Polypeptide deformylase</fullName>
    </alternativeName>
</protein>
<keyword evidence="2 4" id="KW-0479">Metal-binding</keyword>
<keyword evidence="4" id="KW-0648">Protein biosynthesis</keyword>
<feature type="binding site" evidence="4">
    <location>
        <position position="136"/>
    </location>
    <ligand>
        <name>Fe cation</name>
        <dbReference type="ChEBI" id="CHEBI:24875"/>
    </ligand>
</feature>
<dbReference type="AlphaFoldDB" id="A0A6I6JY83"/>
<feature type="binding site" evidence="4">
    <location>
        <position position="94"/>
    </location>
    <ligand>
        <name>Fe cation</name>
        <dbReference type="ChEBI" id="CHEBI:24875"/>
    </ligand>
</feature>
<dbReference type="Gene3D" id="3.90.45.10">
    <property type="entry name" value="Peptide deformylase"/>
    <property type="match status" value="1"/>
</dbReference>
<comment type="similarity">
    <text evidence="1 4">Belongs to the polypeptide deformylase family.</text>
</comment>
<reference evidence="5 6" key="1">
    <citation type="submission" date="2019-11" db="EMBL/GenBank/DDBJ databases">
        <authorList>
            <person name="Zheng R.K."/>
            <person name="Sun C.M."/>
        </authorList>
    </citation>
    <scope>NUCLEOTIDE SEQUENCE [LARGE SCALE GENOMIC DNA]</scope>
    <source>
        <strain evidence="5 6">WC007</strain>
    </source>
</reference>
<evidence type="ECO:0000313" key="6">
    <source>
        <dbReference type="Proteomes" id="UP000428260"/>
    </source>
</evidence>
<accession>A0A6I6JY83</accession>
<proteinExistence type="inferred from homology"/>
<dbReference type="GO" id="GO:0046872">
    <property type="term" value="F:metal ion binding"/>
    <property type="evidence" value="ECO:0007669"/>
    <property type="project" value="UniProtKB-KW"/>
</dbReference>
<keyword evidence="6" id="KW-1185">Reference proteome</keyword>
<dbReference type="CDD" id="cd00487">
    <property type="entry name" value="Pep_deformylase"/>
    <property type="match status" value="1"/>
</dbReference>
<dbReference type="GO" id="GO:0042586">
    <property type="term" value="F:peptide deformylase activity"/>
    <property type="evidence" value="ECO:0007669"/>
    <property type="project" value="UniProtKB-UniRule"/>
</dbReference>
<organism evidence="5 6">
    <name type="scientific">Maribellus comscasis</name>
    <dbReference type="NCBI Taxonomy" id="2681766"/>
    <lineage>
        <taxon>Bacteria</taxon>
        <taxon>Pseudomonadati</taxon>
        <taxon>Bacteroidota</taxon>
        <taxon>Bacteroidia</taxon>
        <taxon>Marinilabiliales</taxon>
        <taxon>Prolixibacteraceae</taxon>
        <taxon>Maribellus</taxon>
    </lineage>
</organism>
<comment type="cofactor">
    <cofactor evidence="4">
        <name>Fe(2+)</name>
        <dbReference type="ChEBI" id="CHEBI:29033"/>
    </cofactor>
    <text evidence="4">Binds 1 Fe(2+) ion.</text>
</comment>
<keyword evidence="3 4" id="KW-0378">Hydrolase</keyword>
<dbReference type="InterPro" id="IPR036821">
    <property type="entry name" value="Peptide_deformylase_sf"/>
</dbReference>